<evidence type="ECO:0000256" key="9">
    <source>
        <dbReference type="ARBA" id="ARBA00023136"/>
    </source>
</evidence>
<comment type="catalytic activity">
    <reaction evidence="10">
        <text>an alpha-D-Glc-(1-&gt;3)-alpha-D-Man-(1-&gt;2)-alpha-D-Man-(1-&gt;2)-alpha-D-Man-(1-&gt;3)-[alpha-D-Man-(1-&gt;2)-alpha-D-Man-(1-&gt;3)-[alpha-D-Man-(1-&gt;2)-alpha-D-Man-(1-&gt;6)]-alpha-D-Man-(1-&gt;6)]-beta-D-Man-(1-&gt;4)-beta-D-GlcNAc-(1-&gt;4)-alpha-D-GlcNAc-diphospho-di-trans,poly-cis-dolichol + a di-trans,poly-cis-dolichyl beta-D-glucosyl phosphate = an alpha-D-Glc-(1-&gt;3)-alpha-D-Glc-(1-&gt;3)-alpha-D-Man-(1-&gt;2)-alpha-D-Man-(1-&gt;2)-alpha-D-Man-(1-&gt;3)-[alpha-D-Man-(1-&gt;2)-alpha-D-Man-(1-&gt;3)-[alpha-D-Man-(1-&gt;2)-alpha-D-Man-(1-&gt;6)]-alpha-D-Man-(1-&gt;6)]-beta-D-Man-(1-&gt;4)-beta-D-GlcNAc-(1-&gt;4)-alpha-D-GlcNAc-diphospho-di-trans,poly-cis-dolichol + a di-trans,poly-cis-dolichyl phosphate + H(+)</text>
        <dbReference type="Rhea" id="RHEA:31307"/>
        <dbReference type="Rhea" id="RHEA-COMP:19498"/>
        <dbReference type="Rhea" id="RHEA-COMP:19502"/>
        <dbReference type="Rhea" id="RHEA-COMP:19521"/>
        <dbReference type="Rhea" id="RHEA-COMP:19522"/>
        <dbReference type="ChEBI" id="CHEBI:15378"/>
        <dbReference type="ChEBI" id="CHEBI:57525"/>
        <dbReference type="ChEBI" id="CHEBI:57683"/>
        <dbReference type="ChEBI" id="CHEBI:132521"/>
        <dbReference type="ChEBI" id="CHEBI:132522"/>
        <dbReference type="EC" id="2.4.1.265"/>
    </reaction>
    <physiologicalReaction direction="left-to-right" evidence="10">
        <dbReference type="Rhea" id="RHEA:31308"/>
    </physiologicalReaction>
</comment>
<comment type="pathway">
    <text evidence="2 11">Protein modification; protein glycosylation.</text>
</comment>
<feature type="transmembrane region" description="Helical" evidence="11">
    <location>
        <begin position="474"/>
        <end position="500"/>
    </location>
</feature>
<feature type="transmembrane region" description="Helical" evidence="11">
    <location>
        <begin position="393"/>
        <end position="411"/>
    </location>
</feature>
<dbReference type="Proteomes" id="UP001140217">
    <property type="component" value="Unassembled WGS sequence"/>
</dbReference>
<dbReference type="InterPro" id="IPR004856">
    <property type="entry name" value="Glyco_trans_ALG6/ALG8"/>
</dbReference>
<evidence type="ECO:0000313" key="13">
    <source>
        <dbReference type="Proteomes" id="UP001140217"/>
    </source>
</evidence>
<evidence type="ECO:0000256" key="11">
    <source>
        <dbReference type="RuleBase" id="RU363110"/>
    </source>
</evidence>
<keyword evidence="8 11" id="KW-1133">Transmembrane helix</keyword>
<reference evidence="12" key="1">
    <citation type="submission" date="2022-07" db="EMBL/GenBank/DDBJ databases">
        <title>Phylogenomic reconstructions and comparative analyses of Kickxellomycotina fungi.</title>
        <authorList>
            <person name="Reynolds N.K."/>
            <person name="Stajich J.E."/>
            <person name="Barry K."/>
            <person name="Grigoriev I.V."/>
            <person name="Crous P."/>
            <person name="Smith M.E."/>
        </authorList>
    </citation>
    <scope>NUCLEOTIDE SEQUENCE</scope>
    <source>
        <strain evidence="12">NBRC 105414</strain>
    </source>
</reference>
<keyword evidence="6 11" id="KW-0812">Transmembrane</keyword>
<name>A0A9W8HBD0_9FUNG</name>
<evidence type="ECO:0000256" key="5">
    <source>
        <dbReference type="ARBA" id="ARBA00022679"/>
    </source>
</evidence>
<comment type="similarity">
    <text evidence="3 11">Belongs to the ALG6/ALG8 glucosyltransferase family.</text>
</comment>
<evidence type="ECO:0000256" key="7">
    <source>
        <dbReference type="ARBA" id="ARBA00022824"/>
    </source>
</evidence>
<feature type="transmembrane region" description="Helical" evidence="11">
    <location>
        <begin position="448"/>
        <end position="468"/>
    </location>
</feature>
<evidence type="ECO:0000313" key="12">
    <source>
        <dbReference type="EMBL" id="KAJ2778536.1"/>
    </source>
</evidence>
<dbReference type="GO" id="GO:0005789">
    <property type="term" value="C:endoplasmic reticulum membrane"/>
    <property type="evidence" value="ECO:0007669"/>
    <property type="project" value="UniProtKB-SubCell"/>
</dbReference>
<evidence type="ECO:0000256" key="8">
    <source>
        <dbReference type="ARBA" id="ARBA00022989"/>
    </source>
</evidence>
<dbReference type="PANTHER" id="PTHR12413">
    <property type="entry name" value="DOLICHYL GLYCOSYLTRANSFERASE"/>
    <property type="match status" value="1"/>
</dbReference>
<dbReference type="EMBL" id="JANBUL010000223">
    <property type="protein sequence ID" value="KAJ2778536.1"/>
    <property type="molecule type" value="Genomic_DNA"/>
</dbReference>
<feature type="transmembrane region" description="Helical" evidence="11">
    <location>
        <begin position="317"/>
        <end position="335"/>
    </location>
</feature>
<feature type="transmembrane region" description="Helical" evidence="11">
    <location>
        <begin position="342"/>
        <end position="362"/>
    </location>
</feature>
<comment type="subcellular location">
    <subcellularLocation>
        <location evidence="1 11">Endoplasmic reticulum membrane</location>
        <topology evidence="1 11">Multi-pass membrane protein</topology>
    </subcellularLocation>
</comment>
<evidence type="ECO:0000256" key="6">
    <source>
        <dbReference type="ARBA" id="ARBA00022692"/>
    </source>
</evidence>
<comment type="caution">
    <text evidence="12">The sequence shown here is derived from an EMBL/GenBank/DDBJ whole genome shotgun (WGS) entry which is preliminary data.</text>
</comment>
<feature type="transmembrane region" description="Helical" evidence="11">
    <location>
        <begin position="152"/>
        <end position="170"/>
    </location>
</feature>
<feature type="transmembrane region" description="Helical" evidence="11">
    <location>
        <begin position="129"/>
        <end position="146"/>
    </location>
</feature>
<keyword evidence="4 11" id="KW-0328">Glycosyltransferase</keyword>
<keyword evidence="7 11" id="KW-0256">Endoplasmic reticulum</keyword>
<feature type="transmembrane region" description="Helical" evidence="11">
    <location>
        <begin position="368"/>
        <end position="386"/>
    </location>
</feature>
<sequence length="503" mass="54158">MLAANEAAVLGAGAAVKLLLWPAYRSTDFEVHRNWLAITASLPLREWYYEARSEWTLDYPPLFAWFEWALAHAARLWDPRIVAVDNLGYAAASCVAFQRLTVLVSELVLFAALRRALRALARIRPGPPAQAQIAAALVFLSPGFLLVDHVHFQYNGFLLGVLVYSLALALEGRDLGAAAAFAALLCLKHIFVYVAPAYFVYLLRHYVFGGRGGAAQRLARLARLAAVVCAVLCAALGPFVALGQARQLAARLFPFRRGLCHAFWAPNAWALYVAADRALAAALQLARPGARPPPPHAATRGLVGDTRFAVLPDVPPLATLAATLAALAPACAVLLRRRRPCGPVQLVQAVVLCAHAAFLFGWHVHEKAVILVLAPLGLLVAAAPSPRVLRMHAVLSVAGFYALLPLLFGAQELPIKAAVLLLWALCSLALLRAGPASAWACLTRPERLYIAGHVPLFALAELVAPSLFARRLPFLPLALVSVYTALGVVYAWLGLARAFLCEP</sequence>
<evidence type="ECO:0000256" key="1">
    <source>
        <dbReference type="ARBA" id="ARBA00004477"/>
    </source>
</evidence>
<dbReference type="PANTHER" id="PTHR12413:SF2">
    <property type="entry name" value="DOLICHYL PYROPHOSPHATE GLC1MAN9GLCNAC2 ALPHA-1,3-GLUCOSYLTRANSFERASE-RELATED"/>
    <property type="match status" value="1"/>
</dbReference>
<dbReference type="OrthoDB" id="1689333at2759"/>
<feature type="transmembrane region" description="Helical" evidence="11">
    <location>
        <begin position="417"/>
        <end position="441"/>
    </location>
</feature>
<dbReference type="EC" id="2.4.1.-" evidence="11"/>
<feature type="transmembrane region" description="Helical" evidence="11">
    <location>
        <begin position="177"/>
        <end position="201"/>
    </location>
</feature>
<protein>
    <recommendedName>
        <fullName evidence="11">Alpha-1,3-glucosyltransferase</fullName>
        <ecNumber evidence="11">2.4.1.-</ecNumber>
    </recommendedName>
</protein>
<evidence type="ECO:0000256" key="10">
    <source>
        <dbReference type="ARBA" id="ARBA00047346"/>
    </source>
</evidence>
<dbReference type="AlphaFoldDB" id="A0A9W8HBD0"/>
<dbReference type="Pfam" id="PF03155">
    <property type="entry name" value="Alg6_Alg8"/>
    <property type="match status" value="1"/>
</dbReference>
<keyword evidence="9 11" id="KW-0472">Membrane</keyword>
<organism evidence="12 13">
    <name type="scientific">Coemansia javaensis</name>
    <dbReference type="NCBI Taxonomy" id="2761396"/>
    <lineage>
        <taxon>Eukaryota</taxon>
        <taxon>Fungi</taxon>
        <taxon>Fungi incertae sedis</taxon>
        <taxon>Zoopagomycota</taxon>
        <taxon>Kickxellomycotina</taxon>
        <taxon>Kickxellomycetes</taxon>
        <taxon>Kickxellales</taxon>
        <taxon>Kickxellaceae</taxon>
        <taxon>Coemansia</taxon>
    </lineage>
</organism>
<keyword evidence="13" id="KW-1185">Reference proteome</keyword>
<evidence type="ECO:0000256" key="3">
    <source>
        <dbReference type="ARBA" id="ARBA00008715"/>
    </source>
</evidence>
<evidence type="ECO:0000256" key="4">
    <source>
        <dbReference type="ARBA" id="ARBA00022676"/>
    </source>
</evidence>
<feature type="transmembrane region" description="Helical" evidence="11">
    <location>
        <begin position="221"/>
        <end position="242"/>
    </location>
</feature>
<accession>A0A9W8HBD0</accession>
<keyword evidence="5 11" id="KW-0808">Transferase</keyword>
<gene>
    <name evidence="12" type="primary">ALG8</name>
    <name evidence="12" type="ORF">H4R18_004533</name>
</gene>
<dbReference type="GO" id="GO:0042283">
    <property type="term" value="F:dolichyl pyrophosphate Glc1Man9GlcNAc2 alpha-1,3-glucosyltransferase activity"/>
    <property type="evidence" value="ECO:0007669"/>
    <property type="project" value="UniProtKB-EC"/>
</dbReference>
<dbReference type="GO" id="GO:0006487">
    <property type="term" value="P:protein N-linked glycosylation"/>
    <property type="evidence" value="ECO:0007669"/>
    <property type="project" value="TreeGrafter"/>
</dbReference>
<proteinExistence type="inferred from homology"/>
<evidence type="ECO:0000256" key="2">
    <source>
        <dbReference type="ARBA" id="ARBA00004922"/>
    </source>
</evidence>